<dbReference type="VEuPathDB" id="TriTrypDB:BSAL_62100"/>
<accession>A0A0S4IRC2</accession>
<feature type="region of interest" description="Disordered" evidence="1">
    <location>
        <begin position="89"/>
        <end position="125"/>
    </location>
</feature>
<dbReference type="Proteomes" id="UP000051952">
    <property type="component" value="Unassembled WGS sequence"/>
</dbReference>
<protein>
    <submittedName>
        <fullName evidence="2">Uncharacterized protein</fullName>
    </submittedName>
</protein>
<feature type="region of interest" description="Disordered" evidence="1">
    <location>
        <begin position="221"/>
        <end position="277"/>
    </location>
</feature>
<sequence>MITAHGHHGVHHEVLFEQRTPSTLRGYLNLTMSGGNAPTATSPFPRSVMWRLRIGEGSTMLCSKLCGILTVQGPEDAVDESISITLADRTGSSSSLLSPPANTNTAHPEELAPQSSTNGLPPLATPAPLGPIPAWVRKTSRLKVQWIELSHASTPRQTQLSLVKGNEGVTLDVGTAQRALQTATRDRSLLESMFRIAGNRVQSMDVGCAFSDTPLSARNTSRFSSMRSLTDSTGQLSARGDRAATGSYADLSPATSPLRSARGTAPASAAPAAPTLR</sequence>
<organism evidence="2 3">
    <name type="scientific">Bodo saltans</name>
    <name type="common">Flagellated protozoan</name>
    <dbReference type="NCBI Taxonomy" id="75058"/>
    <lineage>
        <taxon>Eukaryota</taxon>
        <taxon>Discoba</taxon>
        <taxon>Euglenozoa</taxon>
        <taxon>Kinetoplastea</taxon>
        <taxon>Metakinetoplastina</taxon>
        <taxon>Eubodonida</taxon>
        <taxon>Bodonidae</taxon>
        <taxon>Bodo</taxon>
    </lineage>
</organism>
<feature type="compositionally biased region" description="Polar residues" evidence="1">
    <location>
        <begin position="221"/>
        <end position="236"/>
    </location>
</feature>
<name>A0A0S4IRC2_BODSA</name>
<feature type="compositionally biased region" description="Low complexity" evidence="1">
    <location>
        <begin position="259"/>
        <end position="277"/>
    </location>
</feature>
<feature type="compositionally biased region" description="Polar residues" evidence="1">
    <location>
        <begin position="90"/>
        <end position="106"/>
    </location>
</feature>
<gene>
    <name evidence="2" type="ORF">BSAL_62100</name>
</gene>
<dbReference type="AlphaFoldDB" id="A0A0S4IRC2"/>
<evidence type="ECO:0000313" key="2">
    <source>
        <dbReference type="EMBL" id="CUF39351.1"/>
    </source>
</evidence>
<evidence type="ECO:0000256" key="1">
    <source>
        <dbReference type="SAM" id="MobiDB-lite"/>
    </source>
</evidence>
<dbReference type="EMBL" id="CYKH01000314">
    <property type="protein sequence ID" value="CUF39351.1"/>
    <property type="molecule type" value="Genomic_DNA"/>
</dbReference>
<keyword evidence="3" id="KW-1185">Reference proteome</keyword>
<reference evidence="3" key="1">
    <citation type="submission" date="2015-09" db="EMBL/GenBank/DDBJ databases">
        <authorList>
            <consortium name="Pathogen Informatics"/>
        </authorList>
    </citation>
    <scope>NUCLEOTIDE SEQUENCE [LARGE SCALE GENOMIC DNA]</scope>
    <source>
        <strain evidence="3">Lake Konstanz</strain>
    </source>
</reference>
<proteinExistence type="predicted"/>
<evidence type="ECO:0000313" key="3">
    <source>
        <dbReference type="Proteomes" id="UP000051952"/>
    </source>
</evidence>